<keyword evidence="2 9" id="KW-1133">Transmembrane helix</keyword>
<feature type="transmembrane region" description="Helical" evidence="9">
    <location>
        <begin position="229"/>
        <end position="251"/>
    </location>
</feature>
<comment type="subcellular location">
    <subcellularLocation>
        <location evidence="4">Rough endoplasmic reticulum membrane</location>
        <topology evidence="4">Single-pass type I membrane protein</topology>
    </subcellularLocation>
</comment>
<dbReference type="PANTHER" id="PTHR12883">
    <property type="entry name" value="ADIPOCYTE-SPECIFIC PROTEIN 4-RELATED"/>
    <property type="match status" value="1"/>
</dbReference>
<protein>
    <recommendedName>
        <fullName evidence="6">PAT complex subunit CCDC47</fullName>
    </recommendedName>
    <alternativeName>
        <fullName evidence="7">Coiled-coil domain-containing protein 47</fullName>
    </alternativeName>
</protein>
<keyword evidence="3 9" id="KW-0472">Membrane</keyword>
<dbReference type="PANTHER" id="PTHR12883:SF0">
    <property type="entry name" value="PAT COMPLEX SUBUNIT CCDC47"/>
    <property type="match status" value="1"/>
</dbReference>
<evidence type="ECO:0000256" key="2">
    <source>
        <dbReference type="ARBA" id="ARBA00022989"/>
    </source>
</evidence>
<dbReference type="AlphaFoldDB" id="A0A1I8EAT3"/>
<evidence type="ECO:0000256" key="9">
    <source>
        <dbReference type="SAM" id="Phobius"/>
    </source>
</evidence>
<dbReference type="STRING" id="6293.A0A1I8EAT3"/>
<evidence type="ECO:0000256" key="7">
    <source>
        <dbReference type="ARBA" id="ARBA00034902"/>
    </source>
</evidence>
<organism evidence="10">
    <name type="scientific">Wuchereria bancrofti</name>
    <dbReference type="NCBI Taxonomy" id="6293"/>
    <lineage>
        <taxon>Eukaryota</taxon>
        <taxon>Metazoa</taxon>
        <taxon>Ecdysozoa</taxon>
        <taxon>Nematoda</taxon>
        <taxon>Chromadorea</taxon>
        <taxon>Rhabditida</taxon>
        <taxon>Spirurina</taxon>
        <taxon>Spiruromorpha</taxon>
        <taxon>Filarioidea</taxon>
        <taxon>Onchocercidae</taxon>
        <taxon>Wuchereria</taxon>
    </lineage>
</organism>
<dbReference type="InterPro" id="IPR012879">
    <property type="entry name" value="CCDC47"/>
</dbReference>
<feature type="region of interest" description="Disordered" evidence="8">
    <location>
        <begin position="454"/>
        <end position="511"/>
    </location>
</feature>
<name>A0A1I8EAT3_WUCBA</name>
<proteinExistence type="inferred from homology"/>
<evidence type="ECO:0000313" key="10">
    <source>
        <dbReference type="WBParaSite" id="maker-PairedContig_122-snap-gene-3.20-mRNA-1"/>
    </source>
</evidence>
<sequence length="511" mass="59251">MTVPVAHCSLSVQPFPRKKSGLTARCTDTVVWIASVKLEDVMMWSPFTNSLLTIWMIVSVQLLRYSNRAAEMDNEFAEFEDMEMEYMSDQEVTLKPHGEANKGSRDKSATVDDNNEDEFTDEDEFSRPRKKAHLQKTESEASPQLRFADVPAHFRSNWASYQVEALVLSVLAVYMLNYIFGRTKNRNIANKWFMDATSLLEEQFTLVGDDGTSEDLREGHMHKETDSVYTIWSVSHISLILIFLAVISFVCSGRVGCQGMLITLKLVKRQDLIHVVMNLIRPKEDKVIIRIDVDNNEMDSFVFAIGQRKSVTKASKEKMDLSLFTIERKGVDRLGLPSSIVVYAEMFEAVNAIIDPAVLSMFRKYEGAIDYFHFSDQYSGYKPSDGESFTRLPETSRVLFFAFKMSSDIVEIDALLRMVFHCFEKIRRYRLSREGKLKADKKRQSVQEAFLKTTHQARQEAAQARREEKTRERKQRLLEEEDPEKQRRLEKLEQKRDMKMRQPKMKQLKVK</sequence>
<evidence type="ECO:0000256" key="4">
    <source>
        <dbReference type="ARBA" id="ARBA00034697"/>
    </source>
</evidence>
<dbReference type="GO" id="GO:0032469">
    <property type="term" value="P:endoplasmic reticulum calcium ion homeostasis"/>
    <property type="evidence" value="ECO:0007669"/>
    <property type="project" value="InterPro"/>
</dbReference>
<comment type="similarity">
    <text evidence="5">Belongs to the CCDC47 family.</text>
</comment>
<feature type="compositionally biased region" description="Basic residues" evidence="8">
    <location>
        <begin position="501"/>
        <end position="511"/>
    </location>
</feature>
<dbReference type="GO" id="GO:0005509">
    <property type="term" value="F:calcium ion binding"/>
    <property type="evidence" value="ECO:0007669"/>
    <property type="project" value="InterPro"/>
</dbReference>
<reference evidence="10" key="1">
    <citation type="submission" date="2016-11" db="UniProtKB">
        <authorList>
            <consortium name="WormBaseParasite"/>
        </authorList>
    </citation>
    <scope>IDENTIFICATION</scope>
    <source>
        <strain evidence="10">pt0022</strain>
    </source>
</reference>
<evidence type="ECO:0000256" key="5">
    <source>
        <dbReference type="ARBA" id="ARBA00034746"/>
    </source>
</evidence>
<dbReference type="GO" id="GO:0030867">
    <property type="term" value="C:rough endoplasmic reticulum membrane"/>
    <property type="evidence" value="ECO:0007669"/>
    <property type="project" value="UniProtKB-SubCell"/>
</dbReference>
<dbReference type="Pfam" id="PF07946">
    <property type="entry name" value="CCDC47"/>
    <property type="match status" value="2"/>
</dbReference>
<dbReference type="WBParaSite" id="maker-PairedContig_122-snap-gene-3.20-mRNA-1">
    <property type="protein sequence ID" value="maker-PairedContig_122-snap-gene-3.20-mRNA-1"/>
    <property type="gene ID" value="maker-PairedContig_122-snap-gene-3.20"/>
</dbReference>
<evidence type="ECO:0000256" key="3">
    <source>
        <dbReference type="ARBA" id="ARBA00023136"/>
    </source>
</evidence>
<feature type="compositionally biased region" description="Basic and acidic residues" evidence="8">
    <location>
        <begin position="463"/>
        <end position="500"/>
    </location>
</feature>
<evidence type="ECO:0000256" key="8">
    <source>
        <dbReference type="SAM" id="MobiDB-lite"/>
    </source>
</evidence>
<evidence type="ECO:0000256" key="1">
    <source>
        <dbReference type="ARBA" id="ARBA00022692"/>
    </source>
</evidence>
<accession>A0A1I8EAT3</accession>
<feature type="transmembrane region" description="Helical" evidence="9">
    <location>
        <begin position="163"/>
        <end position="180"/>
    </location>
</feature>
<evidence type="ECO:0000256" key="6">
    <source>
        <dbReference type="ARBA" id="ARBA00034875"/>
    </source>
</evidence>
<feature type="compositionally biased region" description="Basic and acidic residues" evidence="8">
    <location>
        <begin position="95"/>
        <end position="110"/>
    </location>
</feature>
<keyword evidence="1 9" id="KW-0812">Transmembrane</keyword>
<feature type="region of interest" description="Disordered" evidence="8">
    <location>
        <begin position="95"/>
        <end position="140"/>
    </location>
</feature>
<feature type="compositionally biased region" description="Acidic residues" evidence="8">
    <location>
        <begin position="113"/>
        <end position="124"/>
    </location>
</feature>